<evidence type="ECO:0000259" key="2">
    <source>
        <dbReference type="Pfam" id="PF13439"/>
    </source>
</evidence>
<dbReference type="Gene3D" id="3.40.50.2000">
    <property type="entry name" value="Glycogen Phosphorylase B"/>
    <property type="match status" value="2"/>
</dbReference>
<dbReference type="RefSeq" id="WP_108992958.1">
    <property type="nucleotide sequence ID" value="NZ_BDQX01000126.1"/>
</dbReference>
<gene>
    <name evidence="3" type="ORF">PAT3040_02559</name>
</gene>
<dbReference type="EMBL" id="BDQX01000126">
    <property type="protein sequence ID" value="GBG07992.1"/>
    <property type="molecule type" value="Genomic_DNA"/>
</dbReference>
<dbReference type="PANTHER" id="PTHR45947">
    <property type="entry name" value="SULFOQUINOVOSYL TRANSFERASE SQD2"/>
    <property type="match status" value="1"/>
</dbReference>
<evidence type="ECO:0000313" key="3">
    <source>
        <dbReference type="EMBL" id="GBG07992.1"/>
    </source>
</evidence>
<feature type="domain" description="Glycosyl transferase family 1" evidence="1">
    <location>
        <begin position="190"/>
        <end position="340"/>
    </location>
</feature>
<keyword evidence="4" id="KW-1185">Reference proteome</keyword>
<dbReference type="Pfam" id="PF00534">
    <property type="entry name" value="Glycos_transf_1"/>
    <property type="match status" value="1"/>
</dbReference>
<dbReference type="Pfam" id="PF13439">
    <property type="entry name" value="Glyco_transf_4"/>
    <property type="match status" value="1"/>
</dbReference>
<name>A0A2R5EMX4_9BACL</name>
<dbReference type="InterPro" id="IPR001296">
    <property type="entry name" value="Glyco_trans_1"/>
</dbReference>
<dbReference type="InterPro" id="IPR050194">
    <property type="entry name" value="Glycosyltransferase_grp1"/>
</dbReference>
<organism evidence="3 4">
    <name type="scientific">Paenibacillus agaridevorans</name>
    <dbReference type="NCBI Taxonomy" id="171404"/>
    <lineage>
        <taxon>Bacteria</taxon>
        <taxon>Bacillati</taxon>
        <taxon>Bacillota</taxon>
        <taxon>Bacilli</taxon>
        <taxon>Bacillales</taxon>
        <taxon>Paenibacillaceae</taxon>
        <taxon>Paenibacillus</taxon>
    </lineage>
</organism>
<protein>
    <submittedName>
        <fullName evidence="3">Glycosyl transferase family 1</fullName>
    </submittedName>
</protein>
<evidence type="ECO:0000259" key="1">
    <source>
        <dbReference type="Pfam" id="PF00534"/>
    </source>
</evidence>
<dbReference type="PANTHER" id="PTHR45947:SF3">
    <property type="entry name" value="SULFOQUINOVOSYL TRANSFERASE SQD2"/>
    <property type="match status" value="1"/>
</dbReference>
<dbReference type="GO" id="GO:0016757">
    <property type="term" value="F:glycosyltransferase activity"/>
    <property type="evidence" value="ECO:0007669"/>
    <property type="project" value="InterPro"/>
</dbReference>
<sequence>MSGESKVIVHVTETMASGVLKYLQEVTNVVTHGDVQHYILYSNNRRFTPDKLSEILPTQIKLIPIQLSFNNISKSLSELNDAIREIRPDIIHLHSSIAGFFGRILSLRYSNIQFYYTPHGYSFLMTSRSPVVRVLYVIAEWGLSQFKCQIVACSKSEYRYASRLSWFQPVHLIENALKPFSLGADLTRTPIRVIGVGRLEEQKDPLYFIRIVAMLRKVYPEVEAVWVGDGSLKQECIELNYRLQANVIFKGWLSNEGTLQQLRMATCYLQTSKWEGLPYSVLEAMASGLPVVASNRIFHRDLFEQGYNGLLADNEEEFVRGVCEFLSDMRESASMVSDNKEKLANEQFKFVQRILEIYKLMK</sequence>
<proteinExistence type="predicted"/>
<accession>A0A2R5EMX4</accession>
<dbReference type="SUPFAM" id="SSF53756">
    <property type="entry name" value="UDP-Glycosyltransferase/glycogen phosphorylase"/>
    <property type="match status" value="1"/>
</dbReference>
<reference evidence="3 4" key="1">
    <citation type="submission" date="2017-08" db="EMBL/GenBank/DDBJ databases">
        <title>Substantial Increase in Enzyme Production by Combined Drug-Resistance Mutations in Paenibacillus agaridevorans.</title>
        <authorList>
            <person name="Tanaka Y."/>
            <person name="Funane K."/>
            <person name="Hosaka T."/>
            <person name="Shiwa Y."/>
            <person name="Fujita N."/>
            <person name="Miyazaki T."/>
            <person name="Yoshikawa H."/>
            <person name="Murakami K."/>
            <person name="Kasahara K."/>
            <person name="Inaoka T."/>
            <person name="Hiraga Y."/>
            <person name="Ochi K."/>
        </authorList>
    </citation>
    <scope>NUCLEOTIDE SEQUENCE [LARGE SCALE GENOMIC DNA]</scope>
    <source>
        <strain evidence="3 4">T-3040</strain>
    </source>
</reference>
<dbReference type="InterPro" id="IPR028098">
    <property type="entry name" value="Glyco_trans_4-like_N"/>
</dbReference>
<dbReference type="Proteomes" id="UP000245202">
    <property type="component" value="Unassembled WGS sequence"/>
</dbReference>
<evidence type="ECO:0000313" key="4">
    <source>
        <dbReference type="Proteomes" id="UP000245202"/>
    </source>
</evidence>
<dbReference type="AlphaFoldDB" id="A0A2R5EMX4"/>
<feature type="domain" description="Glycosyltransferase subfamily 4-like N-terminal" evidence="2">
    <location>
        <begin position="18"/>
        <end position="176"/>
    </location>
</feature>
<comment type="caution">
    <text evidence="3">The sequence shown here is derived from an EMBL/GenBank/DDBJ whole genome shotgun (WGS) entry which is preliminary data.</text>
</comment>
<keyword evidence="3" id="KW-0808">Transferase</keyword>